<sequence length="351" mass="37411">MRHTPFKLLAVLTMAAVAASCGSDAESSADIVTNPPTTTTIAATTTTTVPSTVQGRLAQAYPDATVDPSAAAWQALLDDTTLDQTAVSVIEFAGTADDTARASYTAYIDAVREATVAKGGSFAAITDVWRPGLELPIGFDGGMVWAATYPSRDVFIEVVLEPAVVAAAASRRDAVRDPHLFIGVNLVPQFLLDQEAPADVEALPHDLVRGRDTAAVVDELLSIYPAGGSDPTKPMLEAMLARDDARTQAVTYVNLYRFGPDTGGAASINEYNMNAMPFVLAHGARPKVIVNVAQQLLGSQRWDRVILVRWPSIEVFTDLRLTPGYVDAQTSRVESSDAYGNLVTIDRADSK</sequence>
<reference evidence="1" key="1">
    <citation type="submission" date="2020-05" db="EMBL/GenBank/DDBJ databases">
        <authorList>
            <person name="Chiriac C."/>
            <person name="Salcher M."/>
            <person name="Ghai R."/>
            <person name="Kavagutti S V."/>
        </authorList>
    </citation>
    <scope>NUCLEOTIDE SEQUENCE</scope>
</reference>
<gene>
    <name evidence="1" type="ORF">UFOPK3931_03489</name>
</gene>
<dbReference type="SUPFAM" id="SSF54909">
    <property type="entry name" value="Dimeric alpha+beta barrel"/>
    <property type="match status" value="1"/>
</dbReference>
<accession>A0A6J7QZL8</accession>
<dbReference type="Gene3D" id="3.30.70.100">
    <property type="match status" value="1"/>
</dbReference>
<evidence type="ECO:0000313" key="1">
    <source>
        <dbReference type="EMBL" id="CAB5023217.1"/>
    </source>
</evidence>
<protein>
    <submittedName>
        <fullName evidence="1">Unannotated protein</fullName>
    </submittedName>
</protein>
<dbReference type="PROSITE" id="PS51257">
    <property type="entry name" value="PROKAR_LIPOPROTEIN"/>
    <property type="match status" value="1"/>
</dbReference>
<dbReference type="InterPro" id="IPR011008">
    <property type="entry name" value="Dimeric_a/b-barrel"/>
</dbReference>
<dbReference type="EMBL" id="CAFBOL010000193">
    <property type="protein sequence ID" value="CAB5023217.1"/>
    <property type="molecule type" value="Genomic_DNA"/>
</dbReference>
<proteinExistence type="predicted"/>
<dbReference type="AlphaFoldDB" id="A0A6J7QZL8"/>
<name>A0A6J7QZL8_9ZZZZ</name>
<organism evidence="1">
    <name type="scientific">freshwater metagenome</name>
    <dbReference type="NCBI Taxonomy" id="449393"/>
    <lineage>
        <taxon>unclassified sequences</taxon>
        <taxon>metagenomes</taxon>
        <taxon>ecological metagenomes</taxon>
    </lineage>
</organism>